<dbReference type="SUPFAM" id="SSF52540">
    <property type="entry name" value="P-loop containing nucleoside triphosphate hydrolases"/>
    <property type="match status" value="1"/>
</dbReference>
<dbReference type="InterPro" id="IPR050093">
    <property type="entry name" value="ABC_SmlMolc_Importer"/>
</dbReference>
<sequence>MISADLTLARLFAEGAGTLHVQITLATGSLTALVGASGSGKTTLLRLLAGLETPSRGRITVDDVVWLDTGQGINQRPQQRSVGYIFQDAALFPNLTVWENILFVTPKGQQALASELIEATGLGPFMHQKPVLLSGGQQQRVALARALVRRPRLLLLDEPFAALDDEAARQLRQVLLELHRAWGTTTVLVSHHEAEVQALADRVVRLRQGQIQSDQTPVRKAGQDRQNERINRVWFDEADQQWVLETDTLQLRSADSKWGQLQVGTRFQLGWDK</sequence>
<dbReference type="RefSeq" id="WP_171738994.1">
    <property type="nucleotide sequence ID" value="NZ_CP053435.1"/>
</dbReference>
<dbReference type="PROSITE" id="PS00211">
    <property type="entry name" value="ABC_TRANSPORTER_1"/>
    <property type="match status" value="1"/>
</dbReference>
<evidence type="ECO:0000256" key="1">
    <source>
        <dbReference type="ARBA" id="ARBA00022448"/>
    </source>
</evidence>
<dbReference type="PANTHER" id="PTHR42781:SF4">
    <property type="entry name" value="SPERMIDINE_PUTRESCINE IMPORT ATP-BINDING PROTEIN POTA"/>
    <property type="match status" value="1"/>
</dbReference>
<evidence type="ECO:0000313" key="6">
    <source>
        <dbReference type="Proteomes" id="UP000502756"/>
    </source>
</evidence>
<dbReference type="KEGG" id="stae:HNV11_06995"/>
<dbReference type="Proteomes" id="UP000502756">
    <property type="component" value="Chromosome"/>
</dbReference>
<evidence type="ECO:0000256" key="3">
    <source>
        <dbReference type="ARBA" id="ARBA00022840"/>
    </source>
</evidence>
<evidence type="ECO:0000313" key="5">
    <source>
        <dbReference type="EMBL" id="QJW89156.1"/>
    </source>
</evidence>
<dbReference type="InterPro" id="IPR027417">
    <property type="entry name" value="P-loop_NTPase"/>
</dbReference>
<dbReference type="AlphaFoldDB" id="A0A6M5Y6X2"/>
<evidence type="ECO:0000256" key="2">
    <source>
        <dbReference type="ARBA" id="ARBA00022741"/>
    </source>
</evidence>
<feature type="domain" description="ABC transporter" evidence="4">
    <location>
        <begin position="1"/>
        <end position="233"/>
    </location>
</feature>
<protein>
    <submittedName>
        <fullName evidence="5">ATP-binding cassette domain-containing protein</fullName>
    </submittedName>
</protein>
<proteinExistence type="predicted"/>
<keyword evidence="1" id="KW-0813">Transport</keyword>
<keyword evidence="2" id="KW-0547">Nucleotide-binding</keyword>
<keyword evidence="3 5" id="KW-0067">ATP-binding</keyword>
<name>A0A6M5Y6X2_9BACT</name>
<dbReference type="Pfam" id="PF00005">
    <property type="entry name" value="ABC_tran"/>
    <property type="match status" value="1"/>
</dbReference>
<evidence type="ECO:0000259" key="4">
    <source>
        <dbReference type="PROSITE" id="PS50893"/>
    </source>
</evidence>
<dbReference type="EMBL" id="CP053435">
    <property type="protein sequence ID" value="QJW89156.1"/>
    <property type="molecule type" value="Genomic_DNA"/>
</dbReference>
<dbReference type="InterPro" id="IPR003439">
    <property type="entry name" value="ABC_transporter-like_ATP-bd"/>
</dbReference>
<organism evidence="5 6">
    <name type="scientific">Spirosoma taeanense</name>
    <dbReference type="NCBI Taxonomy" id="2735870"/>
    <lineage>
        <taxon>Bacteria</taxon>
        <taxon>Pseudomonadati</taxon>
        <taxon>Bacteroidota</taxon>
        <taxon>Cytophagia</taxon>
        <taxon>Cytophagales</taxon>
        <taxon>Cytophagaceae</taxon>
        <taxon>Spirosoma</taxon>
    </lineage>
</organism>
<dbReference type="SMART" id="SM00382">
    <property type="entry name" value="AAA"/>
    <property type="match status" value="1"/>
</dbReference>
<gene>
    <name evidence="5" type="ORF">HNV11_06995</name>
</gene>
<dbReference type="InterPro" id="IPR017871">
    <property type="entry name" value="ABC_transporter-like_CS"/>
</dbReference>
<dbReference type="InterPro" id="IPR003593">
    <property type="entry name" value="AAA+_ATPase"/>
</dbReference>
<dbReference type="Gene3D" id="3.40.50.300">
    <property type="entry name" value="P-loop containing nucleotide triphosphate hydrolases"/>
    <property type="match status" value="1"/>
</dbReference>
<dbReference type="PANTHER" id="PTHR42781">
    <property type="entry name" value="SPERMIDINE/PUTRESCINE IMPORT ATP-BINDING PROTEIN POTA"/>
    <property type="match status" value="1"/>
</dbReference>
<dbReference type="GO" id="GO:0016887">
    <property type="term" value="F:ATP hydrolysis activity"/>
    <property type="evidence" value="ECO:0007669"/>
    <property type="project" value="InterPro"/>
</dbReference>
<reference evidence="5 6" key="1">
    <citation type="submission" date="2020-05" db="EMBL/GenBank/DDBJ databases">
        <title>Genome sequencing of Spirosoma sp. TS118.</title>
        <authorList>
            <person name="Lee J.-H."/>
            <person name="Jeong S."/>
            <person name="Zhao L."/>
            <person name="Jung J.-H."/>
            <person name="Kim M.-K."/>
            <person name="Lim S."/>
        </authorList>
    </citation>
    <scope>NUCLEOTIDE SEQUENCE [LARGE SCALE GENOMIC DNA]</scope>
    <source>
        <strain evidence="5 6">TS118</strain>
    </source>
</reference>
<accession>A0A6M5Y6X2</accession>
<dbReference type="GO" id="GO:0005524">
    <property type="term" value="F:ATP binding"/>
    <property type="evidence" value="ECO:0007669"/>
    <property type="project" value="UniProtKB-KW"/>
</dbReference>
<keyword evidence="6" id="KW-1185">Reference proteome</keyword>
<dbReference type="PROSITE" id="PS50893">
    <property type="entry name" value="ABC_TRANSPORTER_2"/>
    <property type="match status" value="1"/>
</dbReference>